<feature type="compositionally biased region" description="Pro residues" evidence="1">
    <location>
        <begin position="189"/>
        <end position="206"/>
    </location>
</feature>
<gene>
    <name evidence="2" type="ORF">AXE65_12750</name>
</gene>
<evidence type="ECO:0000313" key="3">
    <source>
        <dbReference type="Proteomes" id="UP000072660"/>
    </source>
</evidence>
<comment type="caution">
    <text evidence="2">The sequence shown here is derived from an EMBL/GenBank/DDBJ whole genome shotgun (WGS) entry which is preliminary data.</text>
</comment>
<dbReference type="RefSeq" id="WP_068388896.1">
    <property type="nucleotide sequence ID" value="NZ_LSZO01000111.1"/>
</dbReference>
<feature type="region of interest" description="Disordered" evidence="1">
    <location>
        <begin position="177"/>
        <end position="217"/>
    </location>
</feature>
<sequence>MSYFSQFNTLSAEKAKSVFSYDTIQRTGKYIGQFTQAVCFEAPSGAKGIEFEFVSDNGEHANFSLYTCSKDGKDIFSANQVHAIMVCLRLRGAGVGMQKASVWDNNERKRVEKLVPQLTGMLNKPIGILLEKEEYFDGNGNPRTRMNFKHAFEAATELMADEVLAQKEAPERLPREVGKLKDQLAKPPVSAPPFYAPNTPKPPAAAPVPAFDDDIPF</sequence>
<dbReference type="OrthoDB" id="5673686at2"/>
<organism evidence="2 3">
    <name type="scientific">Ventosimonas gracilis</name>
    <dbReference type="NCBI Taxonomy" id="1680762"/>
    <lineage>
        <taxon>Bacteria</taxon>
        <taxon>Pseudomonadati</taxon>
        <taxon>Pseudomonadota</taxon>
        <taxon>Gammaproteobacteria</taxon>
        <taxon>Pseudomonadales</taxon>
        <taxon>Ventosimonadaceae</taxon>
        <taxon>Ventosimonas</taxon>
    </lineage>
</organism>
<keyword evidence="3" id="KW-1185">Reference proteome</keyword>
<dbReference type="AlphaFoldDB" id="A0A139SVL0"/>
<protein>
    <submittedName>
        <fullName evidence="2">Uncharacterized protein</fullName>
    </submittedName>
</protein>
<name>A0A139SVL0_9GAMM</name>
<evidence type="ECO:0000256" key="1">
    <source>
        <dbReference type="SAM" id="MobiDB-lite"/>
    </source>
</evidence>
<reference evidence="2 3" key="1">
    <citation type="submission" date="2016-02" db="EMBL/GenBank/DDBJ databases">
        <authorList>
            <person name="Wen L."/>
            <person name="He K."/>
            <person name="Yang H."/>
        </authorList>
    </citation>
    <scope>NUCLEOTIDE SEQUENCE [LARGE SCALE GENOMIC DNA]</scope>
    <source>
        <strain evidence="2 3">CV58</strain>
    </source>
</reference>
<accession>A0A139SVL0</accession>
<proteinExistence type="predicted"/>
<evidence type="ECO:0000313" key="2">
    <source>
        <dbReference type="EMBL" id="KXU38635.1"/>
    </source>
</evidence>
<dbReference type="Proteomes" id="UP000072660">
    <property type="component" value="Unassembled WGS sequence"/>
</dbReference>
<dbReference type="EMBL" id="LSZO01000111">
    <property type="protein sequence ID" value="KXU38635.1"/>
    <property type="molecule type" value="Genomic_DNA"/>
</dbReference>